<dbReference type="OrthoDB" id="9998239at2"/>
<name>A0A1A9RUH8_9NEIS</name>
<dbReference type="STRING" id="1795827.A7P95_10900"/>
<reference evidence="3" key="1">
    <citation type="submission" date="2016-05" db="EMBL/GenBank/DDBJ databases">
        <title>Draft genome of Corynebacterium afermentans subsp. afermentans LCDC 88199T.</title>
        <authorList>
            <person name="Bernier A.-M."/>
            <person name="Bernard K."/>
        </authorList>
    </citation>
    <scope>NUCLEOTIDE SEQUENCE [LARGE SCALE GENOMIC DNA]</scope>
    <source>
        <strain evidence="3">NML02-A-017</strain>
    </source>
</reference>
<sequence length="127" mass="14015">MLLKMFDVLVLRGMETEIPATVPRHEAELLAMIHGSDAVKLRSEAPAGVLEFADVRDERERLRLKYGLKTEDAYWADVLYPSDLSLGEAMQRGAADTEQPEAPKPNKRKRAAAEQPEAPEGGDEAAV</sequence>
<keyword evidence="3" id="KW-1185">Reference proteome</keyword>
<dbReference type="AlphaFoldDB" id="A0A1A9RUH8"/>
<organism evidence="2 3">
    <name type="scientific">Eikenella longinqua</name>
    <dbReference type="NCBI Taxonomy" id="1795827"/>
    <lineage>
        <taxon>Bacteria</taxon>
        <taxon>Pseudomonadati</taxon>
        <taxon>Pseudomonadota</taxon>
        <taxon>Betaproteobacteria</taxon>
        <taxon>Neisseriales</taxon>
        <taxon>Neisseriaceae</taxon>
        <taxon>Eikenella</taxon>
    </lineage>
</organism>
<proteinExistence type="predicted"/>
<protein>
    <submittedName>
        <fullName evidence="2">Uncharacterized protein</fullName>
    </submittedName>
</protein>
<dbReference type="RefSeq" id="WP_067595325.1">
    <property type="nucleotide sequence ID" value="NZ_LXSL01000033.1"/>
</dbReference>
<evidence type="ECO:0000313" key="2">
    <source>
        <dbReference type="EMBL" id="OAM25903.1"/>
    </source>
</evidence>
<gene>
    <name evidence="2" type="ORF">A7P95_10900</name>
</gene>
<comment type="caution">
    <text evidence="2">The sequence shown here is derived from an EMBL/GenBank/DDBJ whole genome shotgun (WGS) entry which is preliminary data.</text>
</comment>
<evidence type="ECO:0000256" key="1">
    <source>
        <dbReference type="SAM" id="MobiDB-lite"/>
    </source>
</evidence>
<accession>A0A1A9RUH8</accession>
<evidence type="ECO:0000313" key="3">
    <source>
        <dbReference type="Proteomes" id="UP000077885"/>
    </source>
</evidence>
<dbReference type="EMBL" id="LXSL01000033">
    <property type="protein sequence ID" value="OAM25903.1"/>
    <property type="molecule type" value="Genomic_DNA"/>
</dbReference>
<dbReference type="Proteomes" id="UP000077885">
    <property type="component" value="Unassembled WGS sequence"/>
</dbReference>
<feature type="region of interest" description="Disordered" evidence="1">
    <location>
        <begin position="89"/>
        <end position="127"/>
    </location>
</feature>